<keyword evidence="2" id="KW-1185">Reference proteome</keyword>
<evidence type="ECO:0000313" key="2">
    <source>
        <dbReference type="Proteomes" id="UP000004688"/>
    </source>
</evidence>
<dbReference type="STRING" id="391616.OA238_c08590"/>
<reference evidence="1 2" key="1">
    <citation type="journal article" date="2013" name="PLoS ONE">
        <title>Poles Apart: Arctic and Antarctic Octadecabacter strains Share High Genome Plasticity and a New Type of Xanthorhodopsin.</title>
        <authorList>
            <person name="Vollmers J."/>
            <person name="Voget S."/>
            <person name="Dietrich S."/>
            <person name="Gollnow K."/>
            <person name="Smits M."/>
            <person name="Meyer K."/>
            <person name="Brinkhoff T."/>
            <person name="Simon M."/>
            <person name="Daniel R."/>
        </authorList>
    </citation>
    <scope>NUCLEOTIDE SEQUENCE [LARGE SCALE GENOMIC DNA]</scope>
    <source>
        <strain evidence="1 2">238</strain>
    </source>
</reference>
<protein>
    <submittedName>
        <fullName evidence="1">Uncharacterized protein</fullName>
    </submittedName>
</protein>
<sequence>MFGSQSWRGSLGAAYMMDNSYIELNGGYDFNNGGFDFGIGGGWANTTDGDAAPVEESPREGGA</sequence>
<dbReference type="AlphaFoldDB" id="M9RFW9"/>
<gene>
    <name evidence="1" type="ORF">OA238_c08590</name>
</gene>
<dbReference type="Proteomes" id="UP000004688">
    <property type="component" value="Chromosome"/>
</dbReference>
<dbReference type="EMBL" id="CP003742">
    <property type="protein sequence ID" value="AGI71072.1"/>
    <property type="molecule type" value="Genomic_DNA"/>
</dbReference>
<name>M9RFW9_9RHOB</name>
<proteinExistence type="predicted"/>
<dbReference type="KEGG" id="oar:OA238_c08590"/>
<dbReference type="HOGENOM" id="CLU_2881429_0_0_5"/>
<accession>M9RFW9</accession>
<evidence type="ECO:0000313" key="1">
    <source>
        <dbReference type="EMBL" id="AGI71072.1"/>
    </source>
</evidence>
<organism evidence="1 2">
    <name type="scientific">Octadecabacter arcticus 238</name>
    <dbReference type="NCBI Taxonomy" id="391616"/>
    <lineage>
        <taxon>Bacteria</taxon>
        <taxon>Pseudomonadati</taxon>
        <taxon>Pseudomonadota</taxon>
        <taxon>Alphaproteobacteria</taxon>
        <taxon>Rhodobacterales</taxon>
        <taxon>Roseobacteraceae</taxon>
        <taxon>Octadecabacter</taxon>
    </lineage>
</organism>